<proteinExistence type="inferred from homology"/>
<comment type="subcellular location">
    <subcellularLocation>
        <location evidence="8">Cell inner membrane</location>
        <topology evidence="8">Multi-pass membrane protein</topology>
    </subcellularLocation>
    <subcellularLocation>
        <location evidence="1">Cell membrane</location>
        <topology evidence="1">Multi-pass membrane protein</topology>
    </subcellularLocation>
</comment>
<comment type="caution">
    <text evidence="9">The sequence shown here is derived from an EMBL/GenBank/DDBJ whole genome shotgun (WGS) entry which is preliminary data.</text>
</comment>
<keyword evidence="8" id="KW-0997">Cell inner membrane</keyword>
<evidence type="ECO:0000256" key="3">
    <source>
        <dbReference type="ARBA" id="ARBA00022448"/>
    </source>
</evidence>
<keyword evidence="3 8" id="KW-0813">Transport</keyword>
<feature type="transmembrane region" description="Helical" evidence="8">
    <location>
        <begin position="79"/>
        <end position="98"/>
    </location>
</feature>
<evidence type="ECO:0000256" key="8">
    <source>
        <dbReference type="RuleBase" id="RU363064"/>
    </source>
</evidence>
<name>A0ABS7T9L0_9GAMM</name>
<evidence type="ECO:0000256" key="5">
    <source>
        <dbReference type="ARBA" id="ARBA00022692"/>
    </source>
</evidence>
<feature type="transmembrane region" description="Helical" evidence="8">
    <location>
        <begin position="356"/>
        <end position="374"/>
    </location>
</feature>
<dbReference type="Pfam" id="PF01235">
    <property type="entry name" value="Na_Ala_symp"/>
    <property type="match status" value="1"/>
</dbReference>
<evidence type="ECO:0000256" key="2">
    <source>
        <dbReference type="ARBA" id="ARBA00009261"/>
    </source>
</evidence>
<feature type="transmembrane region" description="Helical" evidence="8">
    <location>
        <begin position="150"/>
        <end position="172"/>
    </location>
</feature>
<dbReference type="Proteomes" id="UP001430954">
    <property type="component" value="Unassembled WGS sequence"/>
</dbReference>
<feature type="transmembrane region" description="Helical" evidence="8">
    <location>
        <begin position="313"/>
        <end position="336"/>
    </location>
</feature>
<evidence type="ECO:0000256" key="4">
    <source>
        <dbReference type="ARBA" id="ARBA00022475"/>
    </source>
</evidence>
<accession>A0ABS7T9L0</accession>
<protein>
    <submittedName>
        <fullName evidence="9">Alanine:cation symporter family protein</fullName>
    </submittedName>
</protein>
<comment type="similarity">
    <text evidence="2 8">Belongs to the alanine or glycine:cation symporter (AGCS) (TC 2.A.25) family.</text>
</comment>
<dbReference type="PRINTS" id="PR00175">
    <property type="entry name" value="NAALASMPORT"/>
</dbReference>
<feature type="transmembrane region" description="Helical" evidence="8">
    <location>
        <begin position="247"/>
        <end position="271"/>
    </location>
</feature>
<feature type="transmembrane region" description="Helical" evidence="8">
    <location>
        <begin position="27"/>
        <end position="45"/>
    </location>
</feature>
<dbReference type="RefSeq" id="WP_223677023.1">
    <property type="nucleotide sequence ID" value="NZ_JAINZW010000008.1"/>
</dbReference>
<dbReference type="InterPro" id="IPR001463">
    <property type="entry name" value="Na/Ala_symport"/>
</dbReference>
<keyword evidence="10" id="KW-1185">Reference proteome</keyword>
<gene>
    <name evidence="9" type="ORF">K6753_13610</name>
</gene>
<dbReference type="PANTHER" id="PTHR30330:SF1">
    <property type="entry name" value="AMINO-ACID CARRIER PROTEIN ALST"/>
    <property type="match status" value="1"/>
</dbReference>
<keyword evidence="5 8" id="KW-0812">Transmembrane</keyword>
<evidence type="ECO:0000313" key="10">
    <source>
        <dbReference type="Proteomes" id="UP001430954"/>
    </source>
</evidence>
<feature type="transmembrane region" description="Helical" evidence="8">
    <location>
        <begin position="184"/>
        <end position="205"/>
    </location>
</feature>
<dbReference type="PANTHER" id="PTHR30330">
    <property type="entry name" value="AGSS FAMILY TRANSPORTER, SODIUM-ALANINE"/>
    <property type="match status" value="1"/>
</dbReference>
<evidence type="ECO:0000256" key="7">
    <source>
        <dbReference type="ARBA" id="ARBA00023136"/>
    </source>
</evidence>
<dbReference type="EMBL" id="JAINZW010000008">
    <property type="protein sequence ID" value="MBZ4040569.1"/>
    <property type="molecule type" value="Genomic_DNA"/>
</dbReference>
<dbReference type="Gene3D" id="1.20.1740.10">
    <property type="entry name" value="Amino acid/polyamine transporter I"/>
    <property type="match status" value="1"/>
</dbReference>
<reference evidence="9 10" key="1">
    <citation type="submission" date="2021-09" db="EMBL/GenBank/DDBJ databases">
        <title>Lysobacter sp. 13A isolated from the river sediment.</title>
        <authorList>
            <person name="Liu H."/>
            <person name="Li S."/>
            <person name="Mao S."/>
        </authorList>
    </citation>
    <scope>NUCLEOTIDE SEQUENCE [LARGE SCALE GENOMIC DNA]</scope>
    <source>
        <strain evidence="9 10">13A</strain>
    </source>
</reference>
<evidence type="ECO:0000256" key="6">
    <source>
        <dbReference type="ARBA" id="ARBA00022989"/>
    </source>
</evidence>
<keyword evidence="6 8" id="KW-1133">Transmembrane helix</keyword>
<feature type="transmembrane region" description="Helical" evidence="8">
    <location>
        <begin position="423"/>
        <end position="445"/>
    </location>
</feature>
<keyword evidence="8" id="KW-0769">Symport</keyword>
<keyword evidence="7 8" id="KW-0472">Membrane</keyword>
<dbReference type="NCBIfam" id="TIGR00835">
    <property type="entry name" value="agcS"/>
    <property type="match status" value="1"/>
</dbReference>
<evidence type="ECO:0000256" key="1">
    <source>
        <dbReference type="ARBA" id="ARBA00004651"/>
    </source>
</evidence>
<keyword evidence="4" id="KW-1003">Cell membrane</keyword>
<feature type="transmembrane region" description="Helical" evidence="8">
    <location>
        <begin position="217"/>
        <end position="235"/>
    </location>
</feature>
<sequence>MQTVLAAIEAALAPVIGGINAVLWDYVLVYGLLAVGLFFTVRLRGLQVRRFGHMLHVIGRGTDGDAAGISPFQALCTSLASRVGTGNLAGVAIALSLGGPGALFWMWCTAALGMATAYAESALAQLYKVRDEKGQYRGGPGYYMARGLKAPWLGVAFSVCLVFSYGLIFSSVHANAIALSMEAAFGFTDAQVATGLVLLTAVIIFGGLRSVARVAEWVVPVMAVGYLGLALWVVLTNITEVPAALALVLRSAFGLEPAVGGVLGGLAAAMLNGVKRGLYSNEAGMGSAPNVAAAATPVPHHPASQGLVQSLGVFIDTLLICTATALVILLSGVLAEGNADGVVITQRAMTVFFGEAGTYFVAIALFFFAFTTILGNYSYAESGLLYLGGGRKGLLALRLAALGVITWGVHAQVPLVWNAADAAMAMMATLNLVALLGLSGVVVKLTRDYEGQLRTGRSPVFHAADYPELGEGIDRSIWRDPDAGVRAADGAPATPAASLPRG</sequence>
<organism evidence="9 10">
    <name type="scientific">Novilysobacter selenitireducens</name>
    <dbReference type="NCBI Taxonomy" id="2872639"/>
    <lineage>
        <taxon>Bacteria</taxon>
        <taxon>Pseudomonadati</taxon>
        <taxon>Pseudomonadota</taxon>
        <taxon>Gammaproteobacteria</taxon>
        <taxon>Lysobacterales</taxon>
        <taxon>Lysobacteraceae</taxon>
        <taxon>Novilysobacter</taxon>
    </lineage>
</organism>
<evidence type="ECO:0000313" key="9">
    <source>
        <dbReference type="EMBL" id="MBZ4040569.1"/>
    </source>
</evidence>